<dbReference type="InterPro" id="IPR009867">
    <property type="entry name" value="DUF1422"/>
</dbReference>
<feature type="transmembrane region" description="Helical" evidence="1">
    <location>
        <begin position="63"/>
        <end position="82"/>
    </location>
</feature>
<evidence type="ECO:0000313" key="2">
    <source>
        <dbReference type="EMBL" id="SFN60557.1"/>
    </source>
</evidence>
<protein>
    <recommendedName>
        <fullName evidence="4">Inner membrane protein</fullName>
    </recommendedName>
</protein>
<feature type="transmembrane region" description="Helical" evidence="1">
    <location>
        <begin position="33"/>
        <end position="51"/>
    </location>
</feature>
<dbReference type="OrthoDB" id="6215223at2"/>
<dbReference type="Pfam" id="PF07226">
    <property type="entry name" value="DUF1422"/>
    <property type="match status" value="1"/>
</dbReference>
<dbReference type="AlphaFoldDB" id="A0A1I5ADR0"/>
<feature type="transmembrane region" description="Helical" evidence="1">
    <location>
        <begin position="94"/>
        <end position="111"/>
    </location>
</feature>
<organism evidence="2 3">
    <name type="scientific">Izhakiella capsodis</name>
    <dbReference type="NCBI Taxonomy" id="1367852"/>
    <lineage>
        <taxon>Bacteria</taxon>
        <taxon>Pseudomonadati</taxon>
        <taxon>Pseudomonadota</taxon>
        <taxon>Gammaproteobacteria</taxon>
        <taxon>Enterobacterales</taxon>
        <taxon>Erwiniaceae</taxon>
        <taxon>Izhakiella</taxon>
    </lineage>
</organism>
<sequence>MSLVTARDKGTLLLAFLTGLSMNGTFSAFFSAYVPFSLFPAIALGLSAWCLHQRYLNRSMPDGLPSLAAAFFLLGILLYSAIVRAEYPDIGSNFVPSILMVIIVFWIGLRVKGRSTSGR</sequence>
<dbReference type="NCBIfam" id="NF008278">
    <property type="entry name" value="PRK11056.1"/>
    <property type="match status" value="1"/>
</dbReference>
<dbReference type="EMBL" id="FOVC01000011">
    <property type="protein sequence ID" value="SFN60557.1"/>
    <property type="molecule type" value="Genomic_DNA"/>
</dbReference>
<keyword evidence="1" id="KW-0812">Transmembrane</keyword>
<keyword evidence="3" id="KW-1185">Reference proteome</keyword>
<name>A0A1I5ADR0_9GAMM</name>
<reference evidence="3" key="1">
    <citation type="submission" date="2016-10" db="EMBL/GenBank/DDBJ databases">
        <authorList>
            <person name="Varghese N."/>
            <person name="Submissions S."/>
        </authorList>
    </citation>
    <scope>NUCLEOTIDE SEQUENCE [LARGE SCALE GENOMIC DNA]</scope>
    <source>
        <strain evidence="3">N6PO6</strain>
    </source>
</reference>
<keyword evidence="1" id="KW-0472">Membrane</keyword>
<evidence type="ECO:0000256" key="1">
    <source>
        <dbReference type="SAM" id="Phobius"/>
    </source>
</evidence>
<proteinExistence type="predicted"/>
<gene>
    <name evidence="2" type="ORF">SAMN05216516_111117</name>
</gene>
<accession>A0A1I5ADR0</accession>
<dbReference type="Proteomes" id="UP000242222">
    <property type="component" value="Unassembled WGS sequence"/>
</dbReference>
<evidence type="ECO:0008006" key="4">
    <source>
        <dbReference type="Google" id="ProtNLM"/>
    </source>
</evidence>
<evidence type="ECO:0000313" key="3">
    <source>
        <dbReference type="Proteomes" id="UP000242222"/>
    </source>
</evidence>
<dbReference type="STRING" id="1367852.SAMN05216516_111117"/>
<dbReference type="RefSeq" id="WP_092879258.1">
    <property type="nucleotide sequence ID" value="NZ_FOVC01000011.1"/>
</dbReference>
<keyword evidence="1" id="KW-1133">Transmembrane helix</keyword>